<evidence type="ECO:0000313" key="1">
    <source>
        <dbReference type="EMBL" id="KTF07468.1"/>
    </source>
</evidence>
<protein>
    <submittedName>
        <fullName evidence="1">Uncharacterized protein</fullName>
    </submittedName>
</protein>
<comment type="caution">
    <text evidence="1">The sequence shown here is derived from an EMBL/GenBank/DDBJ whole genome shotgun (WGS) entry which is preliminary data.</text>
</comment>
<feature type="non-terminal residue" evidence="1">
    <location>
        <position position="1"/>
    </location>
</feature>
<name>A0A1B6NVT1_9ZZZZ</name>
<proteinExistence type="predicted"/>
<organism evidence="1">
    <name type="scientific">marine sediment metagenome</name>
    <dbReference type="NCBI Taxonomy" id="412755"/>
    <lineage>
        <taxon>unclassified sequences</taxon>
        <taxon>metagenomes</taxon>
        <taxon>ecological metagenomes</taxon>
    </lineage>
</organism>
<reference evidence="1" key="1">
    <citation type="submission" date="2013-11" db="EMBL/GenBank/DDBJ databases">
        <title>Microbial diversity, functional groups and degradation webs in Northern and Southern Mediterranean and Red Sea marine crude oil polluted sites.</title>
        <authorList>
            <person name="Daffonchio D."/>
            <person name="Mapelli F."/>
            <person name="Ferrer M."/>
            <person name="Richter M."/>
            <person name="Cherif A."/>
            <person name="Malkawi H.I."/>
            <person name="Yakimov M.M."/>
            <person name="Abdel-Fattah Y.R."/>
            <person name="Blaghen M."/>
            <person name="Golyshin P.N."/>
            <person name="Kalogerakis N."/>
            <person name="Boon N."/>
            <person name="Magagnini M."/>
            <person name="Fava F."/>
        </authorList>
    </citation>
    <scope>NUCLEOTIDE SEQUENCE</scope>
</reference>
<gene>
    <name evidence="1" type="ORF">MGSAQ_001035</name>
</gene>
<sequence length="24" mass="2777">FRVFSLISEPDSLMRVLIIESVLL</sequence>
<accession>A0A1B6NVT1</accession>
<dbReference type="AlphaFoldDB" id="A0A1B6NVT1"/>
<dbReference type="EMBL" id="AYSL01000520">
    <property type="protein sequence ID" value="KTF07468.1"/>
    <property type="molecule type" value="Genomic_DNA"/>
</dbReference>